<accession>A0A6L8M3C1</accession>
<dbReference type="GO" id="GO:0005737">
    <property type="term" value="C:cytoplasm"/>
    <property type="evidence" value="ECO:0007669"/>
    <property type="project" value="TreeGrafter"/>
</dbReference>
<dbReference type="EMBL" id="WWEU01000004">
    <property type="protein sequence ID" value="MYM60369.1"/>
    <property type="molecule type" value="Genomic_DNA"/>
</dbReference>
<dbReference type="PANTHER" id="PTHR48100">
    <property type="entry name" value="BROAD-SPECIFICITY PHOSPHATASE YOR283W-RELATED"/>
    <property type="match status" value="1"/>
</dbReference>
<dbReference type="Pfam" id="PF00300">
    <property type="entry name" value="His_Phos_1"/>
    <property type="match status" value="1"/>
</dbReference>
<dbReference type="SMART" id="SM00855">
    <property type="entry name" value="PGAM"/>
    <property type="match status" value="1"/>
</dbReference>
<dbReference type="SUPFAM" id="SSF53254">
    <property type="entry name" value="Phosphoglycerate mutase-like"/>
    <property type="match status" value="1"/>
</dbReference>
<organism evidence="1 2">
    <name type="scientific">Vibrio tetraodonis subsp. pristinus</name>
    <dbReference type="NCBI Taxonomy" id="2695891"/>
    <lineage>
        <taxon>Bacteria</taxon>
        <taxon>Pseudomonadati</taxon>
        <taxon>Pseudomonadota</taxon>
        <taxon>Gammaproteobacteria</taxon>
        <taxon>Vibrionales</taxon>
        <taxon>Vibrionaceae</taxon>
        <taxon>Vibrio</taxon>
    </lineage>
</organism>
<dbReference type="InterPro" id="IPR013078">
    <property type="entry name" value="His_Pase_superF_clade-1"/>
</dbReference>
<reference evidence="1 2" key="1">
    <citation type="submission" date="2020-01" db="EMBL/GenBank/DDBJ databases">
        <title>Draft Genome Sequence of Vibrio sp. strain OCN044, Isolated from a Healthy Coral at Palmyra Atoll.</title>
        <authorList>
            <person name="Videau P."/>
            <person name="Loughran R."/>
            <person name="Esquivel A."/>
            <person name="Deadmond M."/>
            <person name="Paddock B.E."/>
            <person name="Saw J.H."/>
            <person name="Ushijima B."/>
        </authorList>
    </citation>
    <scope>NUCLEOTIDE SEQUENCE [LARGE SCALE GENOMIC DNA]</scope>
    <source>
        <strain evidence="1 2">OCN044</strain>
    </source>
</reference>
<proteinExistence type="predicted"/>
<name>A0A6L8M3C1_9VIBR</name>
<dbReference type="CDD" id="cd07067">
    <property type="entry name" value="HP_PGM_like"/>
    <property type="match status" value="1"/>
</dbReference>
<dbReference type="Gene3D" id="3.40.50.1240">
    <property type="entry name" value="Phosphoglycerate mutase-like"/>
    <property type="match status" value="1"/>
</dbReference>
<comment type="caution">
    <text evidence="1">The sequence shown here is derived from an EMBL/GenBank/DDBJ whole genome shotgun (WGS) entry which is preliminary data.</text>
</comment>
<dbReference type="InterPro" id="IPR050275">
    <property type="entry name" value="PGM_Phosphatase"/>
</dbReference>
<evidence type="ECO:0000313" key="1">
    <source>
        <dbReference type="EMBL" id="MYM60369.1"/>
    </source>
</evidence>
<dbReference type="InterPro" id="IPR029033">
    <property type="entry name" value="His_PPase_superfam"/>
</dbReference>
<dbReference type="AlphaFoldDB" id="A0A6L8M3C1"/>
<dbReference type="GO" id="GO:0016791">
    <property type="term" value="F:phosphatase activity"/>
    <property type="evidence" value="ECO:0007669"/>
    <property type="project" value="TreeGrafter"/>
</dbReference>
<protein>
    <submittedName>
        <fullName evidence="1">Histidine phosphatase family protein</fullName>
    </submittedName>
</protein>
<keyword evidence="2" id="KW-1185">Reference proteome</keyword>
<dbReference type="RefSeq" id="WP_160930888.1">
    <property type="nucleotide sequence ID" value="NZ_WWEU01000004.1"/>
</dbReference>
<evidence type="ECO:0000313" key="2">
    <source>
        <dbReference type="Proteomes" id="UP000478571"/>
    </source>
</evidence>
<dbReference type="Proteomes" id="UP000478571">
    <property type="component" value="Unassembled WGS sequence"/>
</dbReference>
<dbReference type="PANTHER" id="PTHR48100:SF59">
    <property type="entry name" value="ADENOSYLCOBALAMIN_ALPHA-RIBAZOLE PHOSPHATASE"/>
    <property type="match status" value="1"/>
</dbReference>
<sequence length="172" mass="20217">MEIIFVRHAEPDYILADEYKMNQIEKNFAPLTKEGRLAAKELQTHHEFLDADLIVSSPYTRALQTASIINQSLELDLEIEFNLREWLADKEGGYISLKERDRRWEEYRSEEVVLKPPYETASELVERTRKVLNQYKDYKKVIVVCHFNVIEAIVGKMEEVLPFAGTISYQYI</sequence>
<gene>
    <name evidence="1" type="ORF">GTG28_14135</name>
</gene>